<dbReference type="Proteomes" id="UP001196413">
    <property type="component" value="Unassembled WGS sequence"/>
</dbReference>
<evidence type="ECO:0000313" key="1">
    <source>
        <dbReference type="EMBL" id="KAJ1358264.1"/>
    </source>
</evidence>
<protein>
    <submittedName>
        <fullName evidence="1">Uncharacterized protein</fullName>
    </submittedName>
</protein>
<dbReference type="EMBL" id="JAHQIW010003345">
    <property type="protein sequence ID" value="KAJ1358264.1"/>
    <property type="molecule type" value="Genomic_DNA"/>
</dbReference>
<keyword evidence="2" id="KW-1185">Reference proteome</keyword>
<reference evidence="1" key="1">
    <citation type="submission" date="2021-06" db="EMBL/GenBank/DDBJ databases">
        <title>Parelaphostrongylus tenuis whole genome reference sequence.</title>
        <authorList>
            <person name="Garwood T.J."/>
            <person name="Larsen P.A."/>
            <person name="Fountain-Jones N.M."/>
            <person name="Garbe J.R."/>
            <person name="Macchietto M.G."/>
            <person name="Kania S.A."/>
            <person name="Gerhold R.W."/>
            <person name="Richards J.E."/>
            <person name="Wolf T.M."/>
        </authorList>
    </citation>
    <scope>NUCLEOTIDE SEQUENCE</scope>
    <source>
        <strain evidence="1">MNPRO001-30</strain>
        <tissue evidence="1">Meninges</tissue>
    </source>
</reference>
<gene>
    <name evidence="1" type="ORF">KIN20_016654</name>
</gene>
<evidence type="ECO:0000313" key="2">
    <source>
        <dbReference type="Proteomes" id="UP001196413"/>
    </source>
</evidence>
<comment type="caution">
    <text evidence="1">The sequence shown here is derived from an EMBL/GenBank/DDBJ whole genome shotgun (WGS) entry which is preliminary data.</text>
</comment>
<dbReference type="AlphaFoldDB" id="A0AAD5N247"/>
<proteinExistence type="predicted"/>
<accession>A0AAD5N247</accession>
<name>A0AAD5N247_PARTN</name>
<sequence length="86" mass="9664">MKTGGVVTHQPFTETNNCTNGIQWIKRNLSKSICYCCASQKMLFQLLVISGNRDKCCNRSSRSSTPLCDLSLHVHNGVESRRMSLE</sequence>
<organism evidence="1 2">
    <name type="scientific">Parelaphostrongylus tenuis</name>
    <name type="common">Meningeal worm</name>
    <dbReference type="NCBI Taxonomy" id="148309"/>
    <lineage>
        <taxon>Eukaryota</taxon>
        <taxon>Metazoa</taxon>
        <taxon>Ecdysozoa</taxon>
        <taxon>Nematoda</taxon>
        <taxon>Chromadorea</taxon>
        <taxon>Rhabditida</taxon>
        <taxon>Rhabditina</taxon>
        <taxon>Rhabditomorpha</taxon>
        <taxon>Strongyloidea</taxon>
        <taxon>Metastrongylidae</taxon>
        <taxon>Parelaphostrongylus</taxon>
    </lineage>
</organism>